<feature type="transmembrane region" description="Helical" evidence="8">
    <location>
        <begin position="175"/>
        <end position="196"/>
    </location>
</feature>
<evidence type="ECO:0000256" key="5">
    <source>
        <dbReference type="ARBA" id="ARBA00022692"/>
    </source>
</evidence>
<keyword evidence="4" id="KW-0997">Cell inner membrane</keyword>
<keyword evidence="3" id="KW-1003">Cell membrane</keyword>
<feature type="transmembrane region" description="Helical" evidence="8">
    <location>
        <begin position="225"/>
        <end position="245"/>
    </location>
</feature>
<keyword evidence="7 8" id="KW-0472">Membrane</keyword>
<evidence type="ECO:0000256" key="2">
    <source>
        <dbReference type="ARBA" id="ARBA00022448"/>
    </source>
</evidence>
<evidence type="ECO:0000256" key="6">
    <source>
        <dbReference type="ARBA" id="ARBA00022989"/>
    </source>
</evidence>
<name>A0A3P1TCN2_9ACTN</name>
<comment type="subcellular location">
    <subcellularLocation>
        <location evidence="1">Cell membrane</location>
        <topology evidence="1">Multi-pass membrane protein</topology>
    </subcellularLocation>
</comment>
<dbReference type="CDD" id="cd06579">
    <property type="entry name" value="TM_PBP1_transp_AraH_like"/>
    <property type="match status" value="1"/>
</dbReference>
<dbReference type="EMBL" id="RQZG01000002">
    <property type="protein sequence ID" value="RRD06646.1"/>
    <property type="molecule type" value="Genomic_DNA"/>
</dbReference>
<evidence type="ECO:0000256" key="8">
    <source>
        <dbReference type="SAM" id="Phobius"/>
    </source>
</evidence>
<evidence type="ECO:0000313" key="10">
    <source>
        <dbReference type="Proteomes" id="UP000280819"/>
    </source>
</evidence>
<feature type="transmembrane region" description="Helical" evidence="8">
    <location>
        <begin position="257"/>
        <end position="274"/>
    </location>
</feature>
<dbReference type="Proteomes" id="UP000280819">
    <property type="component" value="Unassembled WGS sequence"/>
</dbReference>
<accession>A0A3P1TCN2</accession>
<dbReference type="Pfam" id="PF02653">
    <property type="entry name" value="BPD_transp_2"/>
    <property type="match status" value="1"/>
</dbReference>
<dbReference type="PANTHER" id="PTHR32196:SF21">
    <property type="entry name" value="ABC TRANSPORTER PERMEASE PROTEIN YPHD-RELATED"/>
    <property type="match status" value="1"/>
</dbReference>
<dbReference type="RefSeq" id="WP_124842854.1">
    <property type="nucleotide sequence ID" value="NZ_RQZG01000002.1"/>
</dbReference>
<comment type="caution">
    <text evidence="9">The sequence shown here is derived from an EMBL/GenBank/DDBJ whole genome shotgun (WGS) entry which is preliminary data.</text>
</comment>
<dbReference type="OrthoDB" id="192433at2"/>
<dbReference type="PANTHER" id="PTHR32196">
    <property type="entry name" value="ABC TRANSPORTER PERMEASE PROTEIN YPHD-RELATED-RELATED"/>
    <property type="match status" value="1"/>
</dbReference>
<dbReference type="GO" id="GO:0022857">
    <property type="term" value="F:transmembrane transporter activity"/>
    <property type="evidence" value="ECO:0007669"/>
    <property type="project" value="InterPro"/>
</dbReference>
<feature type="transmembrane region" description="Helical" evidence="8">
    <location>
        <begin position="16"/>
        <end position="34"/>
    </location>
</feature>
<proteinExistence type="predicted"/>
<feature type="transmembrane region" description="Helical" evidence="8">
    <location>
        <begin position="99"/>
        <end position="124"/>
    </location>
</feature>
<keyword evidence="5 8" id="KW-0812">Transmembrane</keyword>
<evidence type="ECO:0000256" key="3">
    <source>
        <dbReference type="ARBA" id="ARBA00022475"/>
    </source>
</evidence>
<evidence type="ECO:0000313" key="9">
    <source>
        <dbReference type="EMBL" id="RRD06646.1"/>
    </source>
</evidence>
<reference evidence="9 10" key="1">
    <citation type="submission" date="2018-11" db="EMBL/GenBank/DDBJ databases">
        <title>Genomes From Bacteria Associated with the Canine Oral Cavity: a Test Case for Automated Genome-Based Taxonomic Assignment.</title>
        <authorList>
            <person name="Coil D.A."/>
            <person name="Jospin G."/>
            <person name="Darling A.E."/>
            <person name="Wallis C."/>
            <person name="Davis I.J."/>
            <person name="Harris S."/>
            <person name="Eisen J.A."/>
            <person name="Holcombe L.J."/>
            <person name="O'Flynn C."/>
        </authorList>
    </citation>
    <scope>NUCLEOTIDE SEQUENCE [LARGE SCALE GENOMIC DNA]</scope>
    <source>
        <strain evidence="9 10">OH887_COT-365</strain>
    </source>
</reference>
<gene>
    <name evidence="9" type="ORF">EII34_03195</name>
</gene>
<protein>
    <submittedName>
        <fullName evidence="9">ABC transporter permease</fullName>
    </submittedName>
</protein>
<keyword evidence="6 8" id="KW-1133">Transmembrane helix</keyword>
<dbReference type="AlphaFoldDB" id="A0A3P1TCN2"/>
<feature type="transmembrane region" description="Helical" evidence="8">
    <location>
        <begin position="55"/>
        <end position="79"/>
    </location>
</feature>
<evidence type="ECO:0000256" key="1">
    <source>
        <dbReference type="ARBA" id="ARBA00004651"/>
    </source>
</evidence>
<dbReference type="InterPro" id="IPR001851">
    <property type="entry name" value="ABC_transp_permease"/>
</dbReference>
<feature type="transmembrane region" description="Helical" evidence="8">
    <location>
        <begin position="136"/>
        <end position="155"/>
    </location>
</feature>
<feature type="transmembrane region" description="Helical" evidence="8">
    <location>
        <begin position="307"/>
        <end position="326"/>
    </location>
</feature>
<evidence type="ECO:0000256" key="4">
    <source>
        <dbReference type="ARBA" id="ARBA00022519"/>
    </source>
</evidence>
<organism evidence="9 10">
    <name type="scientific">Arachnia propionica</name>
    <dbReference type="NCBI Taxonomy" id="1750"/>
    <lineage>
        <taxon>Bacteria</taxon>
        <taxon>Bacillati</taxon>
        <taxon>Actinomycetota</taxon>
        <taxon>Actinomycetes</taxon>
        <taxon>Propionibacteriales</taxon>
        <taxon>Propionibacteriaceae</taxon>
        <taxon>Arachnia</taxon>
    </lineage>
</organism>
<evidence type="ECO:0000256" key="7">
    <source>
        <dbReference type="ARBA" id="ARBA00023136"/>
    </source>
</evidence>
<sequence length="340" mass="35682">MASVSFTARSRHWDAHILRLVVFLAALCLLLLVLKTRDFTSFRTWQTMGVQFPEVGIMALGVMLTMITGGIDLSSVGVANMTGVVTATVMLAMAPRGAAAGQQLTAVLVAVLLALLIGVVAGALNGFLVAVVRIPAILVTLGTLELFTGIAVLLSGGESISGLPPAYTSVLGGRIAGIPTPLIIFVVVALIVGFVLHKMSFGAKLYLLGSNATAAKFSGLNSAWLLVRTYALSGLCAAVAGLVLMANYNSAKADNGVSYTLLTVLIVVLGGVHPNGGSGKLLGVLLAIAILQILSSSVNWFHQINGFYRFLIFGAVLLIVISTADLRSRFRFRRNSQEQQ</sequence>
<feature type="transmembrane region" description="Helical" evidence="8">
    <location>
        <begin position="281"/>
        <end position="301"/>
    </location>
</feature>
<keyword evidence="2" id="KW-0813">Transport</keyword>
<dbReference type="GO" id="GO:0005886">
    <property type="term" value="C:plasma membrane"/>
    <property type="evidence" value="ECO:0007669"/>
    <property type="project" value="UniProtKB-SubCell"/>
</dbReference>